<evidence type="ECO:0000256" key="4">
    <source>
        <dbReference type="ARBA" id="ARBA00035011"/>
    </source>
</evidence>
<dbReference type="EMBL" id="JBJKBG010000010">
    <property type="protein sequence ID" value="KAL3719259.1"/>
    <property type="molecule type" value="Genomic_DNA"/>
</dbReference>
<comment type="caution">
    <text evidence="9">The sequence shown here is derived from an EMBL/GenBank/DDBJ whole genome shotgun (WGS) entry which is preliminary data.</text>
</comment>
<name>A0ABD3IYV2_EUCGL</name>
<comment type="similarity">
    <text evidence="4">Belongs to the early nodulin-like (ENODL) family.</text>
</comment>
<proteinExistence type="inferred from homology"/>
<dbReference type="FunFam" id="2.60.40.420:FF:000018">
    <property type="entry name" value="Lamin-like protein"/>
    <property type="match status" value="1"/>
</dbReference>
<keyword evidence="3" id="KW-0325">Glycoprotein</keyword>
<dbReference type="InterPro" id="IPR008972">
    <property type="entry name" value="Cupredoxin"/>
</dbReference>
<feature type="domain" description="Phytocyanin" evidence="8">
    <location>
        <begin position="30"/>
        <end position="129"/>
    </location>
</feature>
<protein>
    <recommendedName>
        <fullName evidence="8">Phytocyanin domain-containing protein</fullName>
    </recommendedName>
</protein>
<evidence type="ECO:0000256" key="6">
    <source>
        <dbReference type="SAM" id="Phobius"/>
    </source>
</evidence>
<keyword evidence="6" id="KW-0812">Transmembrane</keyword>
<evidence type="ECO:0000256" key="7">
    <source>
        <dbReference type="SAM" id="SignalP"/>
    </source>
</evidence>
<dbReference type="PANTHER" id="PTHR33021">
    <property type="entry name" value="BLUE COPPER PROTEIN"/>
    <property type="match status" value="1"/>
</dbReference>
<dbReference type="SUPFAM" id="SSF49503">
    <property type="entry name" value="Cupredoxins"/>
    <property type="match status" value="1"/>
</dbReference>
<keyword evidence="2" id="KW-1015">Disulfide bond</keyword>
<evidence type="ECO:0000256" key="2">
    <source>
        <dbReference type="ARBA" id="ARBA00023157"/>
    </source>
</evidence>
<evidence type="ECO:0000256" key="5">
    <source>
        <dbReference type="ARBA" id="ARBA00037626"/>
    </source>
</evidence>
<evidence type="ECO:0000313" key="9">
    <source>
        <dbReference type="EMBL" id="KAL3719259.1"/>
    </source>
</evidence>
<gene>
    <name evidence="9" type="ORF">ACJRO7_004246</name>
</gene>
<evidence type="ECO:0000256" key="3">
    <source>
        <dbReference type="ARBA" id="ARBA00023180"/>
    </source>
</evidence>
<evidence type="ECO:0000313" key="10">
    <source>
        <dbReference type="Proteomes" id="UP001634007"/>
    </source>
</evidence>
<dbReference type="PROSITE" id="PS51485">
    <property type="entry name" value="PHYTOCYANIN"/>
    <property type="match status" value="1"/>
</dbReference>
<evidence type="ECO:0000259" key="8">
    <source>
        <dbReference type="PROSITE" id="PS51485"/>
    </source>
</evidence>
<feature type="transmembrane region" description="Helical" evidence="6">
    <location>
        <begin position="141"/>
        <end position="164"/>
    </location>
</feature>
<comment type="function">
    <text evidence="5">May act as a carbohydrate transporter.</text>
</comment>
<sequence>MESFWMRLGSAVTLIVMLTLATMVDPAEGALHKVGGRSGWIEHVNYTEWSSRERFSVGDWLYFVFNKQMYDVLEVNETSYESCNGQGSISNVTRGGRDVFELKEAKTYYFICSRGYCWGGMKVSIDVAVASPLPAASPSGAAPLSLVSSLLVIFLLIVTGLLSLEPPKCL</sequence>
<accession>A0ABD3IYV2</accession>
<dbReference type="PANTHER" id="PTHR33021:SF547">
    <property type="entry name" value="OS03G0758500 PROTEIN"/>
    <property type="match status" value="1"/>
</dbReference>
<dbReference type="InterPro" id="IPR039391">
    <property type="entry name" value="Phytocyanin-like"/>
</dbReference>
<keyword evidence="6" id="KW-1133">Transmembrane helix</keyword>
<dbReference type="Pfam" id="PF02298">
    <property type="entry name" value="Cu_bind_like"/>
    <property type="match status" value="1"/>
</dbReference>
<keyword evidence="10" id="KW-1185">Reference proteome</keyword>
<feature type="chain" id="PRO_5044801908" description="Phytocyanin domain-containing protein" evidence="7">
    <location>
        <begin position="30"/>
        <end position="170"/>
    </location>
</feature>
<keyword evidence="6" id="KW-0472">Membrane</keyword>
<keyword evidence="1 7" id="KW-0732">Signal</keyword>
<reference evidence="9 10" key="1">
    <citation type="submission" date="2024-11" db="EMBL/GenBank/DDBJ databases">
        <title>Chromosome-level genome assembly of Eucalyptus globulus Labill. provides insights into its genome evolution.</title>
        <authorList>
            <person name="Li X."/>
        </authorList>
    </citation>
    <scope>NUCLEOTIDE SEQUENCE [LARGE SCALE GENOMIC DNA]</scope>
    <source>
        <strain evidence="9">CL2024</strain>
        <tissue evidence="9">Fresh tender leaves</tissue>
    </source>
</reference>
<feature type="signal peptide" evidence="7">
    <location>
        <begin position="1"/>
        <end position="29"/>
    </location>
</feature>
<dbReference type="InterPro" id="IPR003245">
    <property type="entry name" value="Phytocyanin_dom"/>
</dbReference>
<evidence type="ECO:0000256" key="1">
    <source>
        <dbReference type="ARBA" id="ARBA00022729"/>
    </source>
</evidence>
<dbReference type="Gene3D" id="2.60.40.420">
    <property type="entry name" value="Cupredoxins - blue copper proteins"/>
    <property type="match status" value="1"/>
</dbReference>
<organism evidence="9 10">
    <name type="scientific">Eucalyptus globulus</name>
    <name type="common">Tasmanian blue gum</name>
    <dbReference type="NCBI Taxonomy" id="34317"/>
    <lineage>
        <taxon>Eukaryota</taxon>
        <taxon>Viridiplantae</taxon>
        <taxon>Streptophyta</taxon>
        <taxon>Embryophyta</taxon>
        <taxon>Tracheophyta</taxon>
        <taxon>Spermatophyta</taxon>
        <taxon>Magnoliopsida</taxon>
        <taxon>eudicotyledons</taxon>
        <taxon>Gunneridae</taxon>
        <taxon>Pentapetalae</taxon>
        <taxon>rosids</taxon>
        <taxon>malvids</taxon>
        <taxon>Myrtales</taxon>
        <taxon>Myrtaceae</taxon>
        <taxon>Myrtoideae</taxon>
        <taxon>Eucalypteae</taxon>
        <taxon>Eucalyptus</taxon>
    </lineage>
</organism>
<dbReference type="Proteomes" id="UP001634007">
    <property type="component" value="Unassembled WGS sequence"/>
</dbReference>
<dbReference type="AlphaFoldDB" id="A0ABD3IYV2"/>